<dbReference type="KEGG" id="bbe:BBR47_59040"/>
<dbReference type="HOGENOM" id="CLU_3180968_0_0_9"/>
<evidence type="ECO:0000313" key="2">
    <source>
        <dbReference type="Proteomes" id="UP000001877"/>
    </source>
</evidence>
<dbReference type="AlphaFoldDB" id="C0ZA27"/>
<keyword evidence="2" id="KW-1185">Reference proteome</keyword>
<dbReference type="STRING" id="358681.BBR47_59040"/>
<proteinExistence type="predicted"/>
<accession>C0ZA27</accession>
<reference evidence="1 2" key="1">
    <citation type="submission" date="2005-03" db="EMBL/GenBank/DDBJ databases">
        <title>Brevibacillus brevis strain 47, complete genome.</title>
        <authorList>
            <person name="Hosoyama A."/>
            <person name="Yamada R."/>
            <person name="Hongo Y."/>
            <person name="Terui Y."/>
            <person name="Ankai A."/>
            <person name="Masuyama W."/>
            <person name="Sekiguchi M."/>
            <person name="Takeda T."/>
            <person name="Asano K."/>
            <person name="Ohji S."/>
            <person name="Ichikawa N."/>
            <person name="Narita S."/>
            <person name="Aoki N."/>
            <person name="Miura H."/>
            <person name="Matsushita S."/>
            <person name="Sekigawa T."/>
            <person name="Yamagata H."/>
            <person name="Yoshikawa H."/>
            <person name="Udaka S."/>
            <person name="Tanikawa S."/>
            <person name="Fujita N."/>
        </authorList>
    </citation>
    <scope>NUCLEOTIDE SEQUENCE [LARGE SCALE GENOMIC DNA]</scope>
    <source>
        <strain evidence="2">47 / JCM 6285 / NBRC 100599</strain>
    </source>
</reference>
<name>C0ZA27_BREBN</name>
<dbReference type="EMBL" id="AP008955">
    <property type="protein sequence ID" value="BAH46881.1"/>
    <property type="molecule type" value="Genomic_DNA"/>
</dbReference>
<evidence type="ECO:0000313" key="1">
    <source>
        <dbReference type="EMBL" id="BAH46881.1"/>
    </source>
</evidence>
<gene>
    <name evidence="1" type="ordered locus">BBR47_59040</name>
</gene>
<dbReference type="Proteomes" id="UP000001877">
    <property type="component" value="Chromosome"/>
</dbReference>
<protein>
    <submittedName>
        <fullName evidence="1">Uncharacterized protein</fullName>
    </submittedName>
</protein>
<sequence>MGIAYHPQGLSDVQTESFRSELQAIYPQLKNNDVRESIEKALRQLD</sequence>
<organism evidence="1 2">
    <name type="scientific">Brevibacillus brevis (strain 47 / JCM 6285 / NBRC 100599)</name>
    <dbReference type="NCBI Taxonomy" id="358681"/>
    <lineage>
        <taxon>Bacteria</taxon>
        <taxon>Bacillati</taxon>
        <taxon>Bacillota</taxon>
        <taxon>Bacilli</taxon>
        <taxon>Bacillales</taxon>
        <taxon>Paenibacillaceae</taxon>
        <taxon>Brevibacillus</taxon>
    </lineage>
</organism>